<feature type="transmembrane region" description="Helical" evidence="6">
    <location>
        <begin position="125"/>
        <end position="146"/>
    </location>
</feature>
<feature type="transmembrane region" description="Helical" evidence="6">
    <location>
        <begin position="98"/>
        <end position="118"/>
    </location>
</feature>
<evidence type="ECO:0000313" key="7">
    <source>
        <dbReference type="EMBL" id="MEN3533874.1"/>
    </source>
</evidence>
<dbReference type="EMBL" id="JBDJAW010000001">
    <property type="protein sequence ID" value="MEN3533874.1"/>
    <property type="molecule type" value="Genomic_DNA"/>
</dbReference>
<feature type="transmembrane region" description="Helical" evidence="6">
    <location>
        <begin position="46"/>
        <end position="66"/>
    </location>
</feature>
<dbReference type="Gene3D" id="1.20.1260.100">
    <property type="entry name" value="TspO/MBR protein"/>
    <property type="match status" value="1"/>
</dbReference>
<reference evidence="7 8" key="1">
    <citation type="submission" date="2024-05" db="EMBL/GenBank/DDBJ databases">
        <title>Microbispora sp.ZYX-F-249.</title>
        <authorList>
            <person name="Xie H."/>
        </authorList>
    </citation>
    <scope>NUCLEOTIDE SEQUENCE [LARGE SCALE GENOMIC DNA]</scope>
    <source>
        <strain evidence="7 8">ZYX-F-249</strain>
    </source>
</reference>
<evidence type="ECO:0000256" key="4">
    <source>
        <dbReference type="ARBA" id="ARBA00022989"/>
    </source>
</evidence>
<dbReference type="Pfam" id="PF03073">
    <property type="entry name" value="TspO_MBR"/>
    <property type="match status" value="1"/>
</dbReference>
<comment type="subcellular location">
    <subcellularLocation>
        <location evidence="1">Membrane</location>
        <topology evidence="1">Multi-pass membrane protein</topology>
    </subcellularLocation>
</comment>
<dbReference type="CDD" id="cd15904">
    <property type="entry name" value="TSPO_MBR"/>
    <property type="match status" value="1"/>
</dbReference>
<keyword evidence="3 6" id="KW-0812">Transmembrane</keyword>
<gene>
    <name evidence="7" type="ORF">AAH991_02070</name>
</gene>
<proteinExistence type="inferred from homology"/>
<sequence length="153" mass="17004">MNWYAATVTAAITLFAAIVGNLLIPASALAWFRGLPWPRWLVPYRVFIAVGLIYYALIATVLYRALDRQDLSAIIWAIVVIVANEAWNAVFFGLRSTLAGFTGMLAFAAPLSALIIAARHDFVSLVLLLVYALWVVYDIAWTAALWRTSRSKQ</sequence>
<dbReference type="Proteomes" id="UP001447516">
    <property type="component" value="Unassembled WGS sequence"/>
</dbReference>
<evidence type="ECO:0000313" key="8">
    <source>
        <dbReference type="Proteomes" id="UP001447516"/>
    </source>
</evidence>
<keyword evidence="5 6" id="KW-0472">Membrane</keyword>
<keyword evidence="8" id="KW-1185">Reference proteome</keyword>
<evidence type="ECO:0000256" key="2">
    <source>
        <dbReference type="ARBA" id="ARBA00007524"/>
    </source>
</evidence>
<comment type="similarity">
    <text evidence="2">Belongs to the TspO/BZRP family.</text>
</comment>
<evidence type="ECO:0000256" key="3">
    <source>
        <dbReference type="ARBA" id="ARBA00022692"/>
    </source>
</evidence>
<evidence type="ECO:0000256" key="5">
    <source>
        <dbReference type="ARBA" id="ARBA00023136"/>
    </source>
</evidence>
<accession>A0ABV0AEV2</accession>
<protein>
    <submittedName>
        <fullName evidence="7">TspO/MBR family protein</fullName>
    </submittedName>
</protein>
<dbReference type="InterPro" id="IPR004307">
    <property type="entry name" value="TspO_MBR"/>
</dbReference>
<evidence type="ECO:0000256" key="6">
    <source>
        <dbReference type="SAM" id="Phobius"/>
    </source>
</evidence>
<keyword evidence="4 6" id="KW-1133">Transmembrane helix</keyword>
<dbReference type="RefSeq" id="WP_346223748.1">
    <property type="nucleotide sequence ID" value="NZ_JBDJAW010000001.1"/>
</dbReference>
<comment type="caution">
    <text evidence="7">The sequence shown here is derived from an EMBL/GenBank/DDBJ whole genome shotgun (WGS) entry which is preliminary data.</text>
</comment>
<evidence type="ECO:0000256" key="1">
    <source>
        <dbReference type="ARBA" id="ARBA00004141"/>
    </source>
</evidence>
<organism evidence="7 8">
    <name type="scientific">Microbispora maris</name>
    <dbReference type="NCBI Taxonomy" id="3144104"/>
    <lineage>
        <taxon>Bacteria</taxon>
        <taxon>Bacillati</taxon>
        <taxon>Actinomycetota</taxon>
        <taxon>Actinomycetes</taxon>
        <taxon>Streptosporangiales</taxon>
        <taxon>Streptosporangiaceae</taxon>
        <taxon>Microbispora</taxon>
    </lineage>
</organism>
<name>A0ABV0AEV2_9ACTN</name>
<dbReference type="InterPro" id="IPR038330">
    <property type="entry name" value="TspO/MBR-related_sf"/>
</dbReference>
<feature type="transmembrane region" description="Helical" evidence="6">
    <location>
        <begin position="73"/>
        <end position="92"/>
    </location>
</feature>